<dbReference type="RefSeq" id="XP_062707178.1">
    <property type="nucleotide sequence ID" value="XM_062851194.1"/>
</dbReference>
<evidence type="ECO:0000313" key="3">
    <source>
        <dbReference type="EnsemblMetazoa" id="AALFPA23_022993.P34194"/>
    </source>
</evidence>
<feature type="compositionally biased region" description="Low complexity" evidence="1">
    <location>
        <begin position="44"/>
        <end position="57"/>
    </location>
</feature>
<sequence length="316" mass="36053">MMPYKAQYTYNSSSPSDSYTNLHNEHIYTQQRAQVLQMQDDRSSIASTASSMDSSQDGFPPTPPPDFAMSVGQHSLPLFPNHSRNPVEPPPLRYFQLDAQFSAPGRTPAEHNYAVGYPRDSPAAVSVIQAPQSAMRPARARFTSDSDSSVVTDPDEINPMCMNDWFRGAVRPELDGQLTHELATIEYRARLREERYTAMRMHEVPTELEYNPNKSRLRKDYVSSTEEAERSRNNLASRKSRFRRKNDQLINNIKLDFHRQENAEMYALQNWMDQVIFELEEACLNTGVAPESLADLRQQCGFQLSLLYRPGSSSSM</sequence>
<evidence type="ECO:0000256" key="1">
    <source>
        <dbReference type="SAM" id="MobiDB-lite"/>
    </source>
</evidence>
<feature type="compositionally biased region" description="Polar residues" evidence="1">
    <location>
        <begin position="8"/>
        <end position="21"/>
    </location>
</feature>
<dbReference type="RefSeq" id="XP_019540313.3">
    <property type="nucleotide sequence ID" value="XM_019684768.3"/>
</dbReference>
<feature type="region of interest" description="Disordered" evidence="1">
    <location>
        <begin position="39"/>
        <end position="64"/>
    </location>
</feature>
<dbReference type="EnsemblMetazoa" id="AALFPA23_022993.R34194">
    <property type="protein sequence ID" value="AALFPA23_022993.P34194"/>
    <property type="gene ID" value="AALFPA23_022993"/>
</dbReference>
<accession>A0ABM1ZZB0</accession>
<dbReference type="PROSITE" id="PS00036">
    <property type="entry name" value="BZIP_BASIC"/>
    <property type="match status" value="1"/>
</dbReference>
<protein>
    <recommendedName>
        <fullName evidence="2">BZIP domain-containing protein</fullName>
    </recommendedName>
</protein>
<keyword evidence="4" id="KW-1185">Reference proteome</keyword>
<dbReference type="Proteomes" id="UP000069940">
    <property type="component" value="Unassembled WGS sequence"/>
</dbReference>
<dbReference type="GeneID" id="109411250"/>
<dbReference type="InterPro" id="IPR004827">
    <property type="entry name" value="bZIP"/>
</dbReference>
<feature type="region of interest" description="Disordered" evidence="1">
    <location>
        <begin position="1"/>
        <end position="21"/>
    </location>
</feature>
<evidence type="ECO:0000259" key="2">
    <source>
        <dbReference type="PROSITE" id="PS00036"/>
    </source>
</evidence>
<reference evidence="3" key="2">
    <citation type="submission" date="2025-05" db="UniProtKB">
        <authorList>
            <consortium name="EnsemblMetazoa"/>
        </authorList>
    </citation>
    <scope>IDENTIFICATION</scope>
    <source>
        <strain evidence="3">Foshan</strain>
    </source>
</reference>
<evidence type="ECO:0000313" key="4">
    <source>
        <dbReference type="Proteomes" id="UP000069940"/>
    </source>
</evidence>
<name>A0ABM1ZZB0_AEDAL</name>
<reference evidence="4" key="1">
    <citation type="journal article" date="2015" name="Proc. Natl. Acad. Sci. U.S.A.">
        <title>Genome sequence of the Asian Tiger mosquito, Aedes albopictus, reveals insights into its biology, genetics, and evolution.</title>
        <authorList>
            <person name="Chen X.G."/>
            <person name="Jiang X."/>
            <person name="Gu J."/>
            <person name="Xu M."/>
            <person name="Wu Y."/>
            <person name="Deng Y."/>
            <person name="Zhang C."/>
            <person name="Bonizzoni M."/>
            <person name="Dermauw W."/>
            <person name="Vontas J."/>
            <person name="Armbruster P."/>
            <person name="Huang X."/>
            <person name="Yang Y."/>
            <person name="Zhang H."/>
            <person name="He W."/>
            <person name="Peng H."/>
            <person name="Liu Y."/>
            <person name="Wu K."/>
            <person name="Chen J."/>
            <person name="Lirakis M."/>
            <person name="Topalis P."/>
            <person name="Van Leeuwen T."/>
            <person name="Hall A.B."/>
            <person name="Jiang X."/>
            <person name="Thorpe C."/>
            <person name="Mueller R.L."/>
            <person name="Sun C."/>
            <person name="Waterhouse R.M."/>
            <person name="Yan G."/>
            <person name="Tu Z.J."/>
            <person name="Fang X."/>
            <person name="James A.A."/>
        </authorList>
    </citation>
    <scope>NUCLEOTIDE SEQUENCE [LARGE SCALE GENOMIC DNA]</scope>
    <source>
        <strain evidence="4">Foshan</strain>
    </source>
</reference>
<organism evidence="3 4">
    <name type="scientific">Aedes albopictus</name>
    <name type="common">Asian tiger mosquito</name>
    <name type="synonym">Stegomyia albopicta</name>
    <dbReference type="NCBI Taxonomy" id="7160"/>
    <lineage>
        <taxon>Eukaryota</taxon>
        <taxon>Metazoa</taxon>
        <taxon>Ecdysozoa</taxon>
        <taxon>Arthropoda</taxon>
        <taxon>Hexapoda</taxon>
        <taxon>Insecta</taxon>
        <taxon>Pterygota</taxon>
        <taxon>Neoptera</taxon>
        <taxon>Endopterygota</taxon>
        <taxon>Diptera</taxon>
        <taxon>Nematocera</taxon>
        <taxon>Culicoidea</taxon>
        <taxon>Culicidae</taxon>
        <taxon>Culicinae</taxon>
        <taxon>Aedini</taxon>
        <taxon>Aedes</taxon>
        <taxon>Stegomyia</taxon>
    </lineage>
</organism>
<feature type="domain" description="BZIP" evidence="2">
    <location>
        <begin position="230"/>
        <end position="243"/>
    </location>
</feature>
<proteinExistence type="predicted"/>
<dbReference type="EnsemblMetazoa" id="AALFPA23_022993.R34191">
    <property type="protein sequence ID" value="AALFPA23_022993.P34191"/>
    <property type="gene ID" value="AALFPA23_022993"/>
</dbReference>